<dbReference type="InterPro" id="IPR005225">
    <property type="entry name" value="Small_GTP-bd"/>
</dbReference>
<dbReference type="InterPro" id="IPR009000">
    <property type="entry name" value="Transl_B-barrel_sf"/>
</dbReference>
<dbReference type="InterPro" id="IPR000795">
    <property type="entry name" value="T_Tr_GTP-bd_dom"/>
</dbReference>
<dbReference type="InterPro" id="IPR006847">
    <property type="entry name" value="IF2_N"/>
</dbReference>
<dbReference type="CDD" id="cd03692">
    <property type="entry name" value="mtIF2_IVc"/>
    <property type="match status" value="1"/>
</dbReference>
<dbReference type="InterPro" id="IPR027417">
    <property type="entry name" value="P-loop_NTPase"/>
</dbReference>
<dbReference type="NCBIfam" id="TIGR00487">
    <property type="entry name" value="IF-2"/>
    <property type="match status" value="1"/>
</dbReference>
<evidence type="ECO:0000256" key="8">
    <source>
        <dbReference type="ARBA" id="ARBA00025162"/>
    </source>
</evidence>
<dbReference type="InterPro" id="IPR053905">
    <property type="entry name" value="EF-G-like_DII"/>
</dbReference>
<dbReference type="FunFam" id="2.40.30.10:FF:000007">
    <property type="entry name" value="Translation initiation factor IF-2"/>
    <property type="match status" value="1"/>
</dbReference>
<dbReference type="SUPFAM" id="SSF52156">
    <property type="entry name" value="Initiation factor IF2/eIF5b, domain 3"/>
    <property type="match status" value="1"/>
</dbReference>
<name>U4TJY2_9LACO</name>
<dbReference type="GO" id="GO:0003743">
    <property type="term" value="F:translation initiation factor activity"/>
    <property type="evidence" value="ECO:0007669"/>
    <property type="project" value="UniProtKB-UniRule"/>
</dbReference>
<dbReference type="InterPro" id="IPR044145">
    <property type="entry name" value="IF2_II"/>
</dbReference>
<keyword evidence="7 9" id="KW-0342">GTP-binding</keyword>
<dbReference type="InterPro" id="IPR000178">
    <property type="entry name" value="TF_IF2_bacterial-like"/>
</dbReference>
<dbReference type="Pfam" id="PF04760">
    <property type="entry name" value="IF2_N"/>
    <property type="match status" value="2"/>
</dbReference>
<evidence type="ECO:0000256" key="7">
    <source>
        <dbReference type="ARBA" id="ARBA00023134"/>
    </source>
</evidence>
<dbReference type="Pfam" id="PF22042">
    <property type="entry name" value="EF-G_D2"/>
    <property type="match status" value="1"/>
</dbReference>
<dbReference type="GO" id="GO:0003924">
    <property type="term" value="F:GTPase activity"/>
    <property type="evidence" value="ECO:0007669"/>
    <property type="project" value="UniProtKB-UniRule"/>
</dbReference>
<dbReference type="GO" id="GO:0005829">
    <property type="term" value="C:cytosol"/>
    <property type="evidence" value="ECO:0007669"/>
    <property type="project" value="TreeGrafter"/>
</dbReference>
<proteinExistence type="inferred from homology"/>
<dbReference type="STRING" id="1231336.L248_0910"/>
<keyword evidence="6 9" id="KW-0648">Protein biosynthesis</keyword>
<evidence type="ECO:0000256" key="6">
    <source>
        <dbReference type="ARBA" id="ARBA00022917"/>
    </source>
</evidence>
<comment type="similarity">
    <text evidence="1 9 10">Belongs to the TRAFAC class translation factor GTPase superfamily. Classic translation factor GTPase family. IF-2 subfamily.</text>
</comment>
<dbReference type="RefSeq" id="WP_022530242.1">
    <property type="nucleotide sequence ID" value="NZ_KI271597.1"/>
</dbReference>
<feature type="compositionally biased region" description="Low complexity" evidence="11">
    <location>
        <begin position="312"/>
        <end position="334"/>
    </location>
</feature>
<dbReference type="Gene3D" id="2.40.30.10">
    <property type="entry name" value="Translation factors"/>
    <property type="match status" value="2"/>
</dbReference>
<dbReference type="InterPro" id="IPR015760">
    <property type="entry name" value="TIF_IF2"/>
</dbReference>
<evidence type="ECO:0000313" key="13">
    <source>
        <dbReference type="EMBL" id="ERL64499.1"/>
    </source>
</evidence>
<feature type="compositionally biased region" description="Polar residues" evidence="11">
    <location>
        <begin position="199"/>
        <end position="228"/>
    </location>
</feature>
<evidence type="ECO:0000256" key="2">
    <source>
        <dbReference type="ARBA" id="ARBA00020675"/>
    </source>
</evidence>
<sequence>MGKKRVYEFAKEINTPSKQVVDAAEKAGLSIKNHMAMIDDAGQSKVRQILQKGTGAAPAAKQPAAAAPAQHQAPKPKSQNMDQKDPHTGKTKILVSAIRRPKSKPNAAHASVHGVKTTTGVPREDRHALASRRNAERRQPAVNAAPAKPQESRRPTTKQTAAPTNAARPIQSTNRQESNPTVSTTQAKPTTTQKTPTASARNQQTSAPRNQSAQSGSRSTNQSGQNTPSSNRGQSQNRNQNQGGGNRSQGQNRGQSQSRPSNQGQGQNRNQSQNRSQNSNQNRNTSAGRSAQPVATATTTESGNRDSRRNRNQGSGNNNYRGNNNSRFNDNRNGGNRRNRRNKKGRRRENEHKKVMPQRKDRPLPETLVYTEGMNAQELGKVLHREPAEIVKKLFMLGVMVNQNQSLDDDTIELLAADYNINAKKKVEQDISDLDALFEKEQENTDHLVPRPPVVTIMGHVDHGKTTLLDKLRHTHVTEGEAGGITQHIGAYQTKLDGRVITFLDTPGHAAFTEMRARGADVTDIIILVVAADDGVMPQTIEAINHAKAAHAPMIVAVNKIDKPGANPNHVMEQLTEYGLIPEDWGGDTIFVQISAKYGKNLDELLEMILLQADVMELKANPDQPAVGTVLEAKLDKGRGPVASLLVQQGTLKIGDPIVVGDTFGKVRVMTNDRGRRIKEALPAEPVEITGLNDVPNAADHFVVFPDEKTARAVGEERQKNAQVEERAHNTHVTLDNLFETMKEEQMKEVDVIIKADVQGSVQALADSLQKINVKGVRVNIIHQAVGAINESDVTLAAASNAIIIGFNVRPTPQARAQADTDNVDIRLHRVIYKAIDEVESAMKGKLEPEYQEKVTGNLQVREIYNVSKVGTIAGCLVTDGLITRDSGVRLIRDGIVVHEGKLGSLKRFKDDVKEVRQGFDCGLTIDGYNDIHVDDQIEAYVMEEVPVQ</sequence>
<dbReference type="PANTHER" id="PTHR43381:SF5">
    <property type="entry name" value="TR-TYPE G DOMAIN-CONTAINING PROTEIN"/>
    <property type="match status" value="1"/>
</dbReference>
<dbReference type="HOGENOM" id="CLU_006301_5_0_9"/>
<feature type="domain" description="Tr-type G" evidence="12">
    <location>
        <begin position="450"/>
        <end position="619"/>
    </location>
</feature>
<evidence type="ECO:0000256" key="11">
    <source>
        <dbReference type="SAM" id="MobiDB-lite"/>
    </source>
</evidence>
<feature type="compositionally biased region" description="Low complexity" evidence="11">
    <location>
        <begin position="229"/>
        <end position="241"/>
    </location>
</feature>
<feature type="compositionally biased region" description="Basic residues" evidence="11">
    <location>
        <begin position="335"/>
        <end position="347"/>
    </location>
</feature>
<dbReference type="eggNOG" id="COG0532">
    <property type="taxonomic scope" value="Bacteria"/>
</dbReference>
<feature type="region of interest" description="G-domain" evidence="9">
    <location>
        <begin position="453"/>
        <end position="601"/>
    </location>
</feature>
<dbReference type="HAMAP" id="MF_00100_B">
    <property type="entry name" value="IF_2_B"/>
    <property type="match status" value="1"/>
</dbReference>
<feature type="compositionally biased region" description="Polar residues" evidence="11">
    <location>
        <begin position="285"/>
        <end position="301"/>
    </location>
</feature>
<dbReference type="OrthoDB" id="9811804at2"/>
<dbReference type="Gene3D" id="1.10.10.2480">
    <property type="match status" value="1"/>
</dbReference>
<evidence type="ECO:0000256" key="10">
    <source>
        <dbReference type="RuleBase" id="RU000644"/>
    </source>
</evidence>
<feature type="compositionally biased region" description="Polar residues" evidence="11">
    <location>
        <begin position="170"/>
        <end position="183"/>
    </location>
</feature>
<dbReference type="PROSITE" id="PS01176">
    <property type="entry name" value="IF2"/>
    <property type="match status" value="1"/>
</dbReference>
<dbReference type="Gene3D" id="3.40.50.300">
    <property type="entry name" value="P-loop containing nucleotide triphosphate hydrolases"/>
    <property type="match status" value="1"/>
</dbReference>
<comment type="function">
    <text evidence="8 9 10">One of the essential components for the initiation of protein synthesis. Protects formylmethionyl-tRNA from spontaneous hydrolysis and promotes its binding to the 30S ribosomal subunits. Also involved in the hydrolysis of GTP during the formation of the 70S ribosomal complex.</text>
</comment>
<dbReference type="SUPFAM" id="SSF50447">
    <property type="entry name" value="Translation proteins"/>
    <property type="match status" value="2"/>
</dbReference>
<dbReference type="CDD" id="cd03702">
    <property type="entry name" value="IF2_mtIF2_II"/>
    <property type="match status" value="1"/>
</dbReference>
<feature type="compositionally biased region" description="Low complexity" evidence="11">
    <location>
        <begin position="184"/>
        <end position="198"/>
    </location>
</feature>
<dbReference type="Gene3D" id="3.40.50.10050">
    <property type="entry name" value="Translation initiation factor IF- 2, domain 3"/>
    <property type="match status" value="1"/>
</dbReference>
<evidence type="ECO:0000256" key="9">
    <source>
        <dbReference type="HAMAP-Rule" id="MF_00100"/>
    </source>
</evidence>
<evidence type="ECO:0000256" key="4">
    <source>
        <dbReference type="ARBA" id="ARBA00022540"/>
    </source>
</evidence>
<dbReference type="FunFam" id="3.40.50.10050:FF:000001">
    <property type="entry name" value="Translation initiation factor IF-2"/>
    <property type="match status" value="1"/>
</dbReference>
<dbReference type="FunFam" id="3.40.50.300:FF:000019">
    <property type="entry name" value="Translation initiation factor IF-2"/>
    <property type="match status" value="1"/>
</dbReference>
<evidence type="ECO:0000313" key="14">
    <source>
        <dbReference type="Proteomes" id="UP000030647"/>
    </source>
</evidence>
<evidence type="ECO:0000256" key="5">
    <source>
        <dbReference type="ARBA" id="ARBA00022741"/>
    </source>
</evidence>
<feature type="region of interest" description="Disordered" evidence="11">
    <location>
        <begin position="49"/>
        <end position="362"/>
    </location>
</feature>
<dbReference type="CDD" id="cd01887">
    <property type="entry name" value="IF2_eIF5B"/>
    <property type="match status" value="1"/>
</dbReference>
<accession>U4TJY2</accession>
<dbReference type="InterPro" id="IPR023115">
    <property type="entry name" value="TIF_IF2_dom3"/>
</dbReference>
<organism evidence="13 14">
    <name type="scientific">Schleiferilactobacillus shenzhenensis LY-73</name>
    <dbReference type="NCBI Taxonomy" id="1231336"/>
    <lineage>
        <taxon>Bacteria</taxon>
        <taxon>Bacillati</taxon>
        <taxon>Bacillota</taxon>
        <taxon>Bacilli</taxon>
        <taxon>Lactobacillales</taxon>
        <taxon>Lactobacillaceae</taxon>
        <taxon>Schleiferilactobacillus</taxon>
    </lineage>
</organism>
<feature type="binding site" evidence="9">
    <location>
        <begin position="559"/>
        <end position="562"/>
    </location>
    <ligand>
        <name>GTP</name>
        <dbReference type="ChEBI" id="CHEBI:37565"/>
    </ligand>
</feature>
<keyword evidence="4 9" id="KW-0396">Initiation factor</keyword>
<dbReference type="Pfam" id="PF11987">
    <property type="entry name" value="IF-2"/>
    <property type="match status" value="1"/>
</dbReference>
<feature type="binding site" evidence="9">
    <location>
        <begin position="459"/>
        <end position="466"/>
    </location>
    <ligand>
        <name>GTP</name>
        <dbReference type="ChEBI" id="CHEBI:37565"/>
    </ligand>
</feature>
<dbReference type="AlphaFoldDB" id="U4TJY2"/>
<evidence type="ECO:0000259" key="12">
    <source>
        <dbReference type="PROSITE" id="PS51722"/>
    </source>
</evidence>
<evidence type="ECO:0000256" key="3">
    <source>
        <dbReference type="ARBA" id="ARBA00022490"/>
    </source>
</evidence>
<dbReference type="FunFam" id="2.40.30.10:FF:000008">
    <property type="entry name" value="Translation initiation factor IF-2"/>
    <property type="match status" value="1"/>
</dbReference>
<feature type="compositionally biased region" description="Low complexity" evidence="11">
    <location>
        <begin position="248"/>
        <end position="284"/>
    </location>
</feature>
<dbReference type="Pfam" id="PF00009">
    <property type="entry name" value="GTP_EFTU"/>
    <property type="match status" value="1"/>
</dbReference>
<dbReference type="GO" id="GO:0005525">
    <property type="term" value="F:GTP binding"/>
    <property type="evidence" value="ECO:0007669"/>
    <property type="project" value="UniProtKB-KW"/>
</dbReference>
<feature type="compositionally biased region" description="Basic and acidic residues" evidence="11">
    <location>
        <begin position="348"/>
        <end position="362"/>
    </location>
</feature>
<dbReference type="PROSITE" id="PS51722">
    <property type="entry name" value="G_TR_2"/>
    <property type="match status" value="1"/>
</dbReference>
<keyword evidence="3 9" id="KW-0963">Cytoplasm</keyword>
<feature type="compositionally biased region" description="Basic and acidic residues" evidence="11">
    <location>
        <begin position="122"/>
        <end position="139"/>
    </location>
</feature>
<dbReference type="Proteomes" id="UP000030647">
    <property type="component" value="Unassembled WGS sequence"/>
</dbReference>
<keyword evidence="5 9" id="KW-0547">Nucleotide-binding</keyword>
<protein>
    <recommendedName>
        <fullName evidence="2 9">Translation initiation factor IF-2</fullName>
    </recommendedName>
</protein>
<feature type="binding site" evidence="9">
    <location>
        <begin position="505"/>
        <end position="509"/>
    </location>
    <ligand>
        <name>GTP</name>
        <dbReference type="ChEBI" id="CHEBI:37565"/>
    </ligand>
</feature>
<feature type="compositionally biased region" description="Low complexity" evidence="11">
    <location>
        <begin position="56"/>
        <end position="77"/>
    </location>
</feature>
<comment type="subcellular location">
    <subcellularLocation>
        <location evidence="9">Cytoplasm</location>
    </subcellularLocation>
</comment>
<evidence type="ECO:0000256" key="1">
    <source>
        <dbReference type="ARBA" id="ARBA00007733"/>
    </source>
</evidence>
<dbReference type="InterPro" id="IPR036925">
    <property type="entry name" value="TIF_IF2_dom3_sf"/>
</dbReference>
<keyword evidence="14" id="KW-1185">Reference proteome</keyword>
<gene>
    <name evidence="9 13" type="primary">infB</name>
    <name evidence="13" type="ORF">L248_0910</name>
</gene>
<dbReference type="EMBL" id="KI271597">
    <property type="protein sequence ID" value="ERL64499.1"/>
    <property type="molecule type" value="Genomic_DNA"/>
</dbReference>
<dbReference type="PANTHER" id="PTHR43381">
    <property type="entry name" value="TRANSLATION INITIATION FACTOR IF-2-RELATED"/>
    <property type="match status" value="1"/>
</dbReference>
<dbReference type="NCBIfam" id="TIGR00231">
    <property type="entry name" value="small_GTP"/>
    <property type="match status" value="1"/>
</dbReference>
<dbReference type="SUPFAM" id="SSF52540">
    <property type="entry name" value="P-loop containing nucleoside triphosphate hydrolases"/>
    <property type="match status" value="1"/>
</dbReference>
<reference evidence="14" key="1">
    <citation type="journal article" date="2013" name="Genome Announc.">
        <title>Whole-Genome Sequencing of Lactobacillus shenzhenensis Strain LY-73T.</title>
        <authorList>
            <person name="Lin Z."/>
            <person name="Liu Z."/>
            <person name="Yang R."/>
            <person name="Zou Y."/>
            <person name="Wan D."/>
            <person name="Chen J."/>
            <person name="Guo M."/>
            <person name="Zhao J."/>
            <person name="Fang C."/>
            <person name="Yang R."/>
            <person name="Liu F."/>
        </authorList>
    </citation>
    <scope>NUCLEOTIDE SEQUENCE [LARGE SCALE GENOMIC DNA]</scope>
    <source>
        <strain evidence="14">LY-73</strain>
    </source>
</reference>